<gene>
    <name evidence="1" type="ORF">BACCAP_02275</name>
</gene>
<protein>
    <submittedName>
        <fullName evidence="1">Uncharacterized protein</fullName>
    </submittedName>
</protein>
<sequence>MSNFRFPQILGQRNLQGIFNENSIRFIAYIITFSLFHDKYFYPSKSLVLYIFYI</sequence>
<reference evidence="1 2" key="2">
    <citation type="submission" date="2007-06" db="EMBL/GenBank/DDBJ databases">
        <title>Draft genome sequence of Pseudoflavonifractor capillosus ATCC 29799.</title>
        <authorList>
            <person name="Sudarsanam P."/>
            <person name="Ley R."/>
            <person name="Guruge J."/>
            <person name="Turnbaugh P.J."/>
            <person name="Mahowald M."/>
            <person name="Liep D."/>
            <person name="Gordon J."/>
        </authorList>
    </citation>
    <scope>NUCLEOTIDE SEQUENCE [LARGE SCALE GENOMIC DNA]</scope>
    <source>
        <strain evidence="1 2">ATCC 29799</strain>
    </source>
</reference>
<organism evidence="1 2">
    <name type="scientific">Pseudoflavonifractor capillosus ATCC 29799</name>
    <dbReference type="NCBI Taxonomy" id="411467"/>
    <lineage>
        <taxon>Bacteria</taxon>
        <taxon>Bacillati</taxon>
        <taxon>Bacillota</taxon>
        <taxon>Clostridia</taxon>
        <taxon>Eubacteriales</taxon>
        <taxon>Oscillospiraceae</taxon>
        <taxon>Pseudoflavonifractor</taxon>
    </lineage>
</organism>
<evidence type="ECO:0000313" key="1">
    <source>
        <dbReference type="EMBL" id="EDN00002.1"/>
    </source>
</evidence>
<dbReference type="STRING" id="411467.BACCAP_02275"/>
<evidence type="ECO:0000313" key="2">
    <source>
        <dbReference type="Proteomes" id="UP000003639"/>
    </source>
</evidence>
<comment type="caution">
    <text evidence="1">The sequence shown here is derived from an EMBL/GenBank/DDBJ whole genome shotgun (WGS) entry which is preliminary data.</text>
</comment>
<name>A6NVN2_9FIRM</name>
<dbReference type="EMBL" id="AAXG02000013">
    <property type="protein sequence ID" value="EDN00002.1"/>
    <property type="molecule type" value="Genomic_DNA"/>
</dbReference>
<keyword evidence="2" id="KW-1185">Reference proteome</keyword>
<dbReference type="Proteomes" id="UP000003639">
    <property type="component" value="Unassembled WGS sequence"/>
</dbReference>
<accession>A6NVN2</accession>
<proteinExistence type="predicted"/>
<reference evidence="1 2" key="1">
    <citation type="submission" date="2007-04" db="EMBL/GenBank/DDBJ databases">
        <authorList>
            <person name="Fulton L."/>
            <person name="Clifton S."/>
            <person name="Fulton B."/>
            <person name="Xu J."/>
            <person name="Minx P."/>
            <person name="Pepin K.H."/>
            <person name="Johnson M."/>
            <person name="Thiruvilangam P."/>
            <person name="Bhonagiri V."/>
            <person name="Nash W.E."/>
            <person name="Mardis E.R."/>
            <person name="Wilson R.K."/>
        </authorList>
    </citation>
    <scope>NUCLEOTIDE SEQUENCE [LARGE SCALE GENOMIC DNA]</scope>
    <source>
        <strain evidence="1 2">ATCC 29799</strain>
    </source>
</reference>
<dbReference type="AlphaFoldDB" id="A6NVN2"/>